<name>A0A1C7PFA5_9BACT</name>
<dbReference type="KEGG" id="agl:PYTT_2189"/>
<protein>
    <submittedName>
        <fullName evidence="2">Uncharacterized protein</fullName>
    </submittedName>
</protein>
<dbReference type="OrthoDB" id="185112at2"/>
<gene>
    <name evidence="2" type="ORF">PYTT_2189</name>
</gene>
<accession>A0A1C7PFA5</accession>
<feature type="compositionally biased region" description="Acidic residues" evidence="1">
    <location>
        <begin position="71"/>
        <end position="94"/>
    </location>
</feature>
<evidence type="ECO:0000313" key="3">
    <source>
        <dbReference type="Proteomes" id="UP000176204"/>
    </source>
</evidence>
<feature type="region of interest" description="Disordered" evidence="1">
    <location>
        <begin position="20"/>
        <end position="94"/>
    </location>
</feature>
<organism evidence="2 3">
    <name type="scientific">Akkermansia glycaniphila</name>
    <dbReference type="NCBI Taxonomy" id="1679444"/>
    <lineage>
        <taxon>Bacteria</taxon>
        <taxon>Pseudomonadati</taxon>
        <taxon>Verrucomicrobiota</taxon>
        <taxon>Verrucomicrobiia</taxon>
        <taxon>Verrucomicrobiales</taxon>
        <taxon>Akkermansiaceae</taxon>
        <taxon>Akkermansia</taxon>
    </lineage>
</organism>
<keyword evidence="3" id="KW-1185">Reference proteome</keyword>
<dbReference type="EMBL" id="LT629973">
    <property type="protein sequence ID" value="SEH97145.1"/>
    <property type="molecule type" value="Genomic_DNA"/>
</dbReference>
<feature type="region of interest" description="Disordered" evidence="1">
    <location>
        <begin position="203"/>
        <end position="263"/>
    </location>
</feature>
<dbReference type="RefSeq" id="WP_071133471.1">
    <property type="nucleotide sequence ID" value="NZ_LIGX01000001.1"/>
</dbReference>
<proteinExistence type="predicted"/>
<dbReference type="Proteomes" id="UP000176204">
    <property type="component" value="Chromosome I"/>
</dbReference>
<dbReference type="STRING" id="1679444.PYTT_2189"/>
<reference evidence="3" key="1">
    <citation type="submission" date="2016-09" db="EMBL/GenBank/DDBJ databases">
        <authorList>
            <person name="Koehorst J."/>
        </authorList>
    </citation>
    <scope>NUCLEOTIDE SEQUENCE [LARGE SCALE GENOMIC DNA]</scope>
</reference>
<sequence length="263" mass="28210">MNIALHNPYTRLCRAEVEEFPDEGGKDAAPAVTETGGMPAKAAAPAGELATPPAAVPKGEEVDFSLAAAAPEEEGDGDEVSPEEEAAEEEAPYVLELPEDFEATEEFKSLLTEQAQASGLDGKAAGKYVSGVISAMQEAEQRNIAASTQELRDDWGKDFQVNMQAVKRFSGKIMAKSGLTPEDMAPLQSPKGYRLLHALMQATGEKPLVSGPKTTPQSNPEKAHRMLTDPADPDFEAMHDTSHARHREVNAEYNRLVGLPPSD</sequence>
<evidence type="ECO:0000256" key="1">
    <source>
        <dbReference type="SAM" id="MobiDB-lite"/>
    </source>
</evidence>
<feature type="compositionally biased region" description="Low complexity" evidence="1">
    <location>
        <begin position="39"/>
        <end position="53"/>
    </location>
</feature>
<dbReference type="AlphaFoldDB" id="A0A1C7PFA5"/>
<feature type="compositionally biased region" description="Basic and acidic residues" evidence="1">
    <location>
        <begin position="236"/>
        <end position="250"/>
    </location>
</feature>
<evidence type="ECO:0000313" key="2">
    <source>
        <dbReference type="EMBL" id="SEH97145.1"/>
    </source>
</evidence>